<accession>A0AAV4NJ72</accession>
<keyword evidence="3" id="KW-1185">Reference proteome</keyword>
<keyword evidence="2" id="KW-0812">Transmembrane</keyword>
<comment type="caution">
    <text evidence="2">The sequence shown here is derived from an EMBL/GenBank/DDBJ whole genome shotgun (WGS) entry which is preliminary data.</text>
</comment>
<keyword evidence="2" id="KW-0472">Membrane</keyword>
<sequence length="602" mass="65956">MCTICPNGLVETKVPGVNSSTSISISSSSRTISVYVQVLGNLSPIVAKVTLVVSFISILFPNLFDMIGMAEYHPRVQLRWQLARILLFIPSEFIHPHLCTFCQGLQNDQRAANVGEEHHRNDRRRKLQPPPRARSLLSVMEDATDSTTTLFSPYNCTYIIIHNCTLAALSSGILTDLLTSTTTTTQPNVSMVDGDYFLDNSTSEEDLAYGSLIGNIANLTASGMASWNVSRTKAGRSAYRPAAGLLQRVLRHGPGGGQADIGTSRWTTSVSHRTTGPRGETSTSLSARLHRIFHCFLYNETTTSSHSTATTEEDLTSEPTNPLGPLTSTAPSPSPSAPRNPPPPSTPVPPPPMRTPRWTTWTSRENGTDLFENATSPPSCPRYVLDEDAPCPSRCTMGERKYRMPTTEDLLIIPDETKDLLRKMLGNRIWTGTGEADYHGPGDDSPLHHHNGLPEGRVRALTTAGAGTSRKDSYFSFVLCPVQGWACSSARSAGHQHREAVHPGVRAQLGRSPTSPRDGVPCLRSNNFYYALAHHALPLHPARRVRLRLAGALLALRTFQLSRENFQRADFLCAERFAPFMVDVVKYLTSPGVVIPLLLLLV</sequence>
<feature type="compositionally biased region" description="Pro residues" evidence="1">
    <location>
        <begin position="332"/>
        <end position="354"/>
    </location>
</feature>
<dbReference type="Proteomes" id="UP001054945">
    <property type="component" value="Unassembled WGS sequence"/>
</dbReference>
<reference evidence="2 3" key="1">
    <citation type="submission" date="2021-06" db="EMBL/GenBank/DDBJ databases">
        <title>Caerostris extrusa draft genome.</title>
        <authorList>
            <person name="Kono N."/>
            <person name="Arakawa K."/>
        </authorList>
    </citation>
    <scope>NUCLEOTIDE SEQUENCE [LARGE SCALE GENOMIC DNA]</scope>
</reference>
<feature type="region of interest" description="Disordered" evidence="1">
    <location>
        <begin position="253"/>
        <end position="284"/>
    </location>
</feature>
<feature type="compositionally biased region" description="Polar residues" evidence="1">
    <location>
        <begin position="264"/>
        <end position="284"/>
    </location>
</feature>
<gene>
    <name evidence="2" type="primary">Tmc3_1</name>
    <name evidence="2" type="ORF">CEXT_337191</name>
</gene>
<dbReference type="EMBL" id="BPLR01020904">
    <property type="protein sequence ID" value="GIX83795.1"/>
    <property type="molecule type" value="Genomic_DNA"/>
</dbReference>
<evidence type="ECO:0000313" key="3">
    <source>
        <dbReference type="Proteomes" id="UP001054945"/>
    </source>
</evidence>
<evidence type="ECO:0000256" key="1">
    <source>
        <dbReference type="SAM" id="MobiDB-lite"/>
    </source>
</evidence>
<evidence type="ECO:0000313" key="2">
    <source>
        <dbReference type="EMBL" id="GIX83795.1"/>
    </source>
</evidence>
<organism evidence="2 3">
    <name type="scientific">Caerostris extrusa</name>
    <name type="common">Bark spider</name>
    <name type="synonym">Caerostris bankana</name>
    <dbReference type="NCBI Taxonomy" id="172846"/>
    <lineage>
        <taxon>Eukaryota</taxon>
        <taxon>Metazoa</taxon>
        <taxon>Ecdysozoa</taxon>
        <taxon>Arthropoda</taxon>
        <taxon>Chelicerata</taxon>
        <taxon>Arachnida</taxon>
        <taxon>Araneae</taxon>
        <taxon>Araneomorphae</taxon>
        <taxon>Entelegynae</taxon>
        <taxon>Araneoidea</taxon>
        <taxon>Araneidae</taxon>
        <taxon>Caerostris</taxon>
    </lineage>
</organism>
<name>A0AAV4NJ72_CAEEX</name>
<proteinExistence type="predicted"/>
<feature type="region of interest" description="Disordered" evidence="1">
    <location>
        <begin position="303"/>
        <end position="361"/>
    </location>
</feature>
<dbReference type="AlphaFoldDB" id="A0AAV4NJ72"/>
<protein>
    <submittedName>
        <fullName evidence="2">Transmembrane channel-like protein 3</fullName>
    </submittedName>
</protein>